<reference evidence="1" key="1">
    <citation type="submission" date="2022-03" db="EMBL/GenBank/DDBJ databases">
        <title>Draft genome sequence of Aduncisulcus paluster, a free-living microaerophilic Fornicata.</title>
        <authorList>
            <person name="Yuyama I."/>
            <person name="Kume K."/>
            <person name="Tamura T."/>
            <person name="Inagaki Y."/>
            <person name="Hashimoto T."/>
        </authorList>
    </citation>
    <scope>NUCLEOTIDE SEQUENCE</scope>
    <source>
        <strain evidence="1">NY0171</strain>
    </source>
</reference>
<dbReference type="Proteomes" id="UP001057375">
    <property type="component" value="Unassembled WGS sequence"/>
</dbReference>
<accession>A0ABQ5KMH4</accession>
<proteinExistence type="predicted"/>
<evidence type="ECO:0000313" key="2">
    <source>
        <dbReference type="Proteomes" id="UP001057375"/>
    </source>
</evidence>
<evidence type="ECO:0000313" key="1">
    <source>
        <dbReference type="EMBL" id="GKT33712.1"/>
    </source>
</evidence>
<keyword evidence="2" id="KW-1185">Reference proteome</keyword>
<comment type="caution">
    <text evidence="1">The sequence shown here is derived from an EMBL/GenBank/DDBJ whole genome shotgun (WGS) entry which is preliminary data.</text>
</comment>
<dbReference type="EMBL" id="BQXS01003096">
    <property type="protein sequence ID" value="GKT33712.1"/>
    <property type="molecule type" value="Genomic_DNA"/>
</dbReference>
<protein>
    <submittedName>
        <fullName evidence="1">Uncharacterized protein</fullName>
    </submittedName>
</protein>
<sequence>LAICLVVVAITSDNGASSESSAVTHCLSLSQEVVQVQKLRHL</sequence>
<organism evidence="1 2">
    <name type="scientific">Aduncisulcus paluster</name>
    <dbReference type="NCBI Taxonomy" id="2918883"/>
    <lineage>
        <taxon>Eukaryota</taxon>
        <taxon>Metamonada</taxon>
        <taxon>Carpediemonas-like organisms</taxon>
        <taxon>Aduncisulcus</taxon>
    </lineage>
</organism>
<name>A0ABQ5KMH4_9EUKA</name>
<feature type="non-terminal residue" evidence="1">
    <location>
        <position position="1"/>
    </location>
</feature>
<gene>
    <name evidence="1" type="ORF">ADUPG1_002599</name>
</gene>